<dbReference type="NCBIfam" id="TIGR00067">
    <property type="entry name" value="glut_race"/>
    <property type="match status" value="1"/>
</dbReference>
<protein>
    <recommendedName>
        <fullName evidence="2 7">Glutamate racemase</fullName>
        <ecNumber evidence="2 7">5.1.1.3</ecNumber>
    </recommendedName>
</protein>
<dbReference type="InterPro" id="IPR015942">
    <property type="entry name" value="Asp/Glu/hydantoin_racemase"/>
</dbReference>
<dbReference type="InterPro" id="IPR001920">
    <property type="entry name" value="Asp/Glu_race"/>
</dbReference>
<dbReference type="RefSeq" id="WP_063259827.1">
    <property type="nucleotide sequence ID" value="NZ_LJKE01000015.1"/>
</dbReference>
<reference evidence="8 9" key="1">
    <citation type="submission" date="2015-09" db="EMBL/GenBank/DDBJ databases">
        <title>Bacillus cereus food isolates.</title>
        <authorList>
            <person name="Boekhorst J."/>
        </authorList>
    </citation>
    <scope>NUCLEOTIDE SEQUENCE [LARGE SCALE GENOMIC DNA]</scope>
    <source>
        <strain evidence="8 9">B4088</strain>
    </source>
</reference>
<organism evidence="8 9">
    <name type="scientific">Bacillus cereus</name>
    <dbReference type="NCBI Taxonomy" id="1396"/>
    <lineage>
        <taxon>Bacteria</taxon>
        <taxon>Bacillati</taxon>
        <taxon>Bacillota</taxon>
        <taxon>Bacilli</taxon>
        <taxon>Bacillales</taxon>
        <taxon>Bacillaceae</taxon>
        <taxon>Bacillus</taxon>
        <taxon>Bacillus cereus group</taxon>
    </lineage>
</organism>
<feature type="active site" description="Proton donor/acceptor" evidence="7">
    <location>
        <position position="184"/>
    </location>
</feature>
<dbReference type="HAMAP" id="MF_00258">
    <property type="entry name" value="Glu_racemase"/>
    <property type="match status" value="1"/>
</dbReference>
<dbReference type="InterPro" id="IPR004391">
    <property type="entry name" value="Glu_race"/>
</dbReference>
<evidence type="ECO:0000256" key="1">
    <source>
        <dbReference type="ARBA" id="ARBA00001602"/>
    </source>
</evidence>
<dbReference type="GO" id="GO:0008360">
    <property type="term" value="P:regulation of cell shape"/>
    <property type="evidence" value="ECO:0007669"/>
    <property type="project" value="UniProtKB-KW"/>
</dbReference>
<evidence type="ECO:0000256" key="7">
    <source>
        <dbReference type="HAMAP-Rule" id="MF_00258"/>
    </source>
</evidence>
<gene>
    <name evidence="7" type="primary">murI</name>
    <name evidence="8" type="ORF">B4088_0606</name>
</gene>
<dbReference type="PANTHER" id="PTHR21198">
    <property type="entry name" value="GLUTAMATE RACEMASE"/>
    <property type="match status" value="1"/>
</dbReference>
<dbReference type="AlphaFoldDB" id="A0A162PIN8"/>
<dbReference type="UniPathway" id="UPA00219"/>
<dbReference type="Pfam" id="PF01177">
    <property type="entry name" value="Asp_Glu_race"/>
    <property type="match status" value="1"/>
</dbReference>
<dbReference type="GO" id="GO:0008881">
    <property type="term" value="F:glutamate racemase activity"/>
    <property type="evidence" value="ECO:0007669"/>
    <property type="project" value="UniProtKB-UniRule"/>
</dbReference>
<name>A0A162PIN8_BACCE</name>
<evidence type="ECO:0000256" key="5">
    <source>
        <dbReference type="ARBA" id="ARBA00023235"/>
    </source>
</evidence>
<dbReference type="PATRIC" id="fig|1396.535.peg.4359"/>
<evidence type="ECO:0000313" key="8">
    <source>
        <dbReference type="EMBL" id="KZD72145.1"/>
    </source>
</evidence>
<feature type="binding site" evidence="7">
    <location>
        <begin position="38"/>
        <end position="39"/>
    </location>
    <ligand>
        <name>substrate</name>
    </ligand>
</feature>
<accession>A0A162PIN8</accession>
<comment type="pathway">
    <text evidence="7">Cell wall biogenesis; peptidoglycan biosynthesis.</text>
</comment>
<comment type="similarity">
    <text evidence="7">Belongs to the aspartate/glutamate racemases family.</text>
</comment>
<feature type="binding site" evidence="7">
    <location>
        <begin position="6"/>
        <end position="7"/>
    </location>
    <ligand>
        <name>substrate</name>
    </ligand>
</feature>
<dbReference type="InterPro" id="IPR033134">
    <property type="entry name" value="Asp/Glu_racemase_AS_2"/>
</dbReference>
<keyword evidence="3 7" id="KW-0133">Cell shape</keyword>
<comment type="caution">
    <text evidence="8">The sequence shown here is derived from an EMBL/GenBank/DDBJ whole genome shotgun (WGS) entry which is preliminary data.</text>
</comment>
<proteinExistence type="inferred from homology"/>
<dbReference type="GO" id="GO:0071555">
    <property type="term" value="P:cell wall organization"/>
    <property type="evidence" value="ECO:0007669"/>
    <property type="project" value="UniProtKB-KW"/>
</dbReference>
<keyword evidence="4 7" id="KW-0573">Peptidoglycan synthesis</keyword>
<dbReference type="PROSITE" id="PS00924">
    <property type="entry name" value="ASP_GLU_RACEMASE_2"/>
    <property type="match status" value="1"/>
</dbReference>
<dbReference type="EMBL" id="LJKE01000015">
    <property type="protein sequence ID" value="KZD72145.1"/>
    <property type="molecule type" value="Genomic_DNA"/>
</dbReference>
<feature type="binding site" evidence="7">
    <location>
        <begin position="185"/>
        <end position="186"/>
    </location>
    <ligand>
        <name>substrate</name>
    </ligand>
</feature>
<evidence type="ECO:0000256" key="6">
    <source>
        <dbReference type="ARBA" id="ARBA00023316"/>
    </source>
</evidence>
<dbReference type="Proteomes" id="UP000076482">
    <property type="component" value="Unassembled WGS sequence"/>
</dbReference>
<dbReference type="SUPFAM" id="SSF53681">
    <property type="entry name" value="Aspartate/glutamate racemase"/>
    <property type="match status" value="2"/>
</dbReference>
<evidence type="ECO:0000256" key="4">
    <source>
        <dbReference type="ARBA" id="ARBA00022984"/>
    </source>
</evidence>
<dbReference type="Gene3D" id="3.40.50.1860">
    <property type="match status" value="2"/>
</dbReference>
<comment type="catalytic activity">
    <reaction evidence="1 7">
        <text>L-glutamate = D-glutamate</text>
        <dbReference type="Rhea" id="RHEA:12813"/>
        <dbReference type="ChEBI" id="CHEBI:29985"/>
        <dbReference type="ChEBI" id="CHEBI:29986"/>
        <dbReference type="EC" id="5.1.1.3"/>
    </reaction>
</comment>
<evidence type="ECO:0000313" key="9">
    <source>
        <dbReference type="Proteomes" id="UP000076482"/>
    </source>
</evidence>
<dbReference type="PANTHER" id="PTHR21198:SF3">
    <property type="entry name" value="GLUTAMATE RACEMASE"/>
    <property type="match status" value="1"/>
</dbReference>
<dbReference type="GO" id="GO:0009252">
    <property type="term" value="P:peptidoglycan biosynthetic process"/>
    <property type="evidence" value="ECO:0007669"/>
    <property type="project" value="UniProtKB-UniRule"/>
</dbReference>
<feature type="binding site" evidence="7">
    <location>
        <begin position="72"/>
        <end position="73"/>
    </location>
    <ligand>
        <name>substrate</name>
    </ligand>
</feature>
<dbReference type="EC" id="5.1.1.3" evidence="2 7"/>
<keyword evidence="5 7" id="KW-0413">Isomerase</keyword>
<sequence length="265" mass="30185">MIVIYDSGMGGLTVLDAFLNCLPQQNYLYIGDTDYCPYGNKTPEQIMQRVNWIIENKVQTRNDVSLLVLACNTVSALCKEELSQRLPYPVMGTIEAAVEMVRASSTRKKVGLLATQATVNSKAYEIEWGKYEVNQMHAVACPKFAGIMEHSVLRQSEKEAALVEDLKGRLLMLKDKVDSIIYGCTHYPMLEPLIKHIESEVGWEWLQGVIRVNPANQMALNAMGVVREKENGEVYWCITGNEERFMHNARSWLPDRYWLEESVML</sequence>
<feature type="active site" description="Proton donor/acceptor" evidence="7">
    <location>
        <position position="71"/>
    </location>
</feature>
<keyword evidence="6 7" id="KW-0961">Cell wall biogenesis/degradation</keyword>
<comment type="function">
    <text evidence="7">Provides the (R)-glutamate required for cell wall biosynthesis.</text>
</comment>
<evidence type="ECO:0000256" key="3">
    <source>
        <dbReference type="ARBA" id="ARBA00022960"/>
    </source>
</evidence>
<evidence type="ECO:0000256" key="2">
    <source>
        <dbReference type="ARBA" id="ARBA00013090"/>
    </source>
</evidence>